<dbReference type="InterPro" id="IPR008928">
    <property type="entry name" value="6-hairpin_glycosidase_sf"/>
</dbReference>
<dbReference type="OrthoDB" id="9802600at2"/>
<dbReference type="RefSeq" id="WP_103242066.1">
    <property type="nucleotide sequence ID" value="NZ_JANJZD010000043.1"/>
</dbReference>
<dbReference type="InterPro" id="IPR054363">
    <property type="entry name" value="GH95_cat"/>
</dbReference>
<evidence type="ECO:0000259" key="2">
    <source>
        <dbReference type="Pfam" id="PF21307"/>
    </source>
</evidence>
<dbReference type="PANTHER" id="PTHR31084:SF0">
    <property type="entry name" value="ALPHA-L-FUCOSIDASE 2"/>
    <property type="match status" value="1"/>
</dbReference>
<dbReference type="Proteomes" id="UP000236311">
    <property type="component" value="Unassembled WGS sequence"/>
</dbReference>
<evidence type="ECO:0000259" key="3">
    <source>
        <dbReference type="Pfam" id="PF22124"/>
    </source>
</evidence>
<feature type="domain" description="Glycosyl hydrolase family 95 N-terminal" evidence="1">
    <location>
        <begin position="8"/>
        <end position="268"/>
    </location>
</feature>
<reference evidence="4 5" key="1">
    <citation type="submission" date="2018-01" db="EMBL/GenBank/DDBJ databases">
        <authorList>
            <person name="Gaut B.S."/>
            <person name="Morton B.R."/>
            <person name="Clegg M.T."/>
            <person name="Duvall M.R."/>
        </authorList>
    </citation>
    <scope>NUCLEOTIDE SEQUENCE [LARGE SCALE GENOMIC DNA]</scope>
    <source>
        <strain evidence="4">GP69</strain>
    </source>
</reference>
<dbReference type="InterPro" id="IPR027414">
    <property type="entry name" value="GH95_N_dom"/>
</dbReference>
<dbReference type="PANTHER" id="PTHR31084">
    <property type="entry name" value="ALPHA-L-FUCOSIDASE 2"/>
    <property type="match status" value="1"/>
</dbReference>
<proteinExistence type="predicted"/>
<dbReference type="EMBL" id="OFSM01000039">
    <property type="protein sequence ID" value="SOY32096.1"/>
    <property type="molecule type" value="Genomic_DNA"/>
</dbReference>
<sequence length="783" mass="87643">MERTNHMYYDSPAKMWKDALPLGNGRLGAMVYGETDMERIPLNDDSLWYGLAMDRNNPAYREKLPEIRRLMLEGKMHEAEEIIAQYMAGVPSSQRHYTFIGQLNMALNQKLPFAMGGRPKSPEPEAYRMDLDLMTGILTVDHNLENISYHREMFVSHPDQVMCIRLTSDTPEAIRLELKLDRVTVSDAFIQDDRRPGMQARGGGWPGTRVDFSKAIDDNTYLMAGNDAGVEFAAAFRVECDGKLVNPVSQLTADNSGEVIIYLTTATSNRFSDPRAEVVKVLDAAQEKGYQNLKEEHTKDFTALMERCQLDLGEPAGGTLDKRLDAVRGGEEDPALAALYFQFGRYLIVSGSRKNSSALNLQGIWNADFVPMWDSKYTININLQMNYWPAWVGNLADLHEPVMDLLETMHEPGKKTASVMYGMRGMVCHHNTDYYGDCAPQDIYMASTPWVTGGAWIGMHVWEHYLYTGDKNVLERMYPILKDMALFYEDFLIEVDGQLLTCPSVSPENRYYLPDGSDTPLCVSPAMDNQLLREFFGACIEIQKILGTDLEYGEVLKGMIEKLPGDKIGSWGQLVEWNQDYPEQNPGMGHVSHLYAVYPGCSVNWRDTPELMDAARVSLESRRTHGAGNGGWPLAWQICLDARFRDGETADKNIRKMLSVSASRSLLNARGVFQIDGNLGAAAGIAECLLQSHMGLDFLPALPVSWKEGSCRGLLARGGHEVDLYWENGSLSRAVVRPRFQGEIAVIGKELSVVCRGKAVAVNRTETGFTFEASAAKEYELKP</sequence>
<evidence type="ECO:0000313" key="5">
    <source>
        <dbReference type="Proteomes" id="UP000236311"/>
    </source>
</evidence>
<dbReference type="InterPro" id="IPR012341">
    <property type="entry name" value="6hp_glycosidase-like_sf"/>
</dbReference>
<dbReference type="AlphaFoldDB" id="A0A2K4ZNU3"/>
<dbReference type="Pfam" id="PF21307">
    <property type="entry name" value="Glyco_hydro_95_C"/>
    <property type="match status" value="1"/>
</dbReference>
<dbReference type="InterPro" id="IPR016518">
    <property type="entry name" value="Alpha-L-fucosidase"/>
</dbReference>
<feature type="domain" description="Alpha fucosidase A-like C-terminal" evidence="2">
    <location>
        <begin position="691"/>
        <end position="781"/>
    </location>
</feature>
<dbReference type="SUPFAM" id="SSF48208">
    <property type="entry name" value="Six-hairpin glycosidases"/>
    <property type="match status" value="1"/>
</dbReference>
<dbReference type="PIRSF" id="PIRSF007663">
    <property type="entry name" value="UCP007663"/>
    <property type="match status" value="1"/>
</dbReference>
<dbReference type="Pfam" id="PF22124">
    <property type="entry name" value="Glyco_hydro_95_cat"/>
    <property type="match status" value="1"/>
</dbReference>
<dbReference type="GO" id="GO:0005975">
    <property type="term" value="P:carbohydrate metabolic process"/>
    <property type="evidence" value="ECO:0007669"/>
    <property type="project" value="InterPro"/>
</dbReference>
<dbReference type="Gene3D" id="1.50.10.10">
    <property type="match status" value="1"/>
</dbReference>
<keyword evidence="5" id="KW-1185">Reference proteome</keyword>
<feature type="domain" description="Glycosyl hydrolase family 95 catalytic" evidence="3">
    <location>
        <begin position="289"/>
        <end position="689"/>
    </location>
</feature>
<organism evidence="4 5">
    <name type="scientific">Acetatifactor muris</name>
    <dbReference type="NCBI Taxonomy" id="879566"/>
    <lineage>
        <taxon>Bacteria</taxon>
        <taxon>Bacillati</taxon>
        <taxon>Bacillota</taxon>
        <taxon>Clostridia</taxon>
        <taxon>Lachnospirales</taxon>
        <taxon>Lachnospiraceae</taxon>
        <taxon>Acetatifactor</taxon>
    </lineage>
</organism>
<protein>
    <submittedName>
        <fullName evidence="4">Uncharacterized protein</fullName>
    </submittedName>
</protein>
<gene>
    <name evidence="4" type="ORF">AMURIS_04849</name>
</gene>
<dbReference type="Pfam" id="PF14498">
    <property type="entry name" value="Glyco_hyd_65N_2"/>
    <property type="match status" value="1"/>
</dbReference>
<dbReference type="InterPro" id="IPR049053">
    <property type="entry name" value="AFCA-like_C"/>
</dbReference>
<accession>A0A2K4ZNU3</accession>
<dbReference type="GO" id="GO:0004560">
    <property type="term" value="F:alpha-L-fucosidase activity"/>
    <property type="evidence" value="ECO:0007669"/>
    <property type="project" value="InterPro"/>
</dbReference>
<evidence type="ECO:0000313" key="4">
    <source>
        <dbReference type="EMBL" id="SOY32096.1"/>
    </source>
</evidence>
<name>A0A2K4ZNU3_9FIRM</name>
<evidence type="ECO:0000259" key="1">
    <source>
        <dbReference type="Pfam" id="PF14498"/>
    </source>
</evidence>